<dbReference type="KEGG" id="thb:N186_08125"/>
<evidence type="ECO:0000313" key="1">
    <source>
        <dbReference type="EMBL" id="AGT35963.1"/>
    </source>
</evidence>
<keyword evidence="2" id="KW-1185">Reference proteome</keyword>
<organism evidence="1 2">
    <name type="scientific">Thermofilum adornatum</name>
    <dbReference type="NCBI Taxonomy" id="1365176"/>
    <lineage>
        <taxon>Archaea</taxon>
        <taxon>Thermoproteota</taxon>
        <taxon>Thermoprotei</taxon>
        <taxon>Thermofilales</taxon>
        <taxon>Thermofilaceae</taxon>
        <taxon>Thermofilum</taxon>
    </lineage>
</organism>
<evidence type="ECO:0000313" key="2">
    <source>
        <dbReference type="Proteomes" id="UP000015543"/>
    </source>
</evidence>
<accession>S5ZFM9</accession>
<name>S5ZFM9_9CREN</name>
<sequence length="164" mass="18527">MVLELELVLSREIKKKLGEVSVKMEISIEGLALDAFKGMNEGMDPAERAELYLRLSEKYLKDGEELLAKGDCVQASEKLWGSAALMVKALAASRSVSVSSHGELFSYVRRLGEELGSPELRRLFSVASTLHQNFYENWLSGDVVREYAEDVKQLVWELKKLVRF</sequence>
<dbReference type="AlphaFoldDB" id="S5ZFM9"/>
<protein>
    <recommendedName>
        <fullName evidence="3">HEPN domain-containing protein</fullName>
    </recommendedName>
</protein>
<dbReference type="Proteomes" id="UP000015543">
    <property type="component" value="Chromosome"/>
</dbReference>
<dbReference type="InterPro" id="IPR010268">
    <property type="entry name" value="PaREP1"/>
</dbReference>
<dbReference type="EMBL" id="CP006646">
    <property type="protein sequence ID" value="AGT35963.1"/>
    <property type="molecule type" value="Genomic_DNA"/>
</dbReference>
<dbReference type="Pfam" id="PF05942">
    <property type="entry name" value="PaREP1"/>
    <property type="match status" value="1"/>
</dbReference>
<dbReference type="PANTHER" id="PTHR34237:SF1">
    <property type="entry name" value="PAREP8"/>
    <property type="match status" value="1"/>
</dbReference>
<dbReference type="Gene3D" id="1.20.120.330">
    <property type="entry name" value="Nucleotidyltransferases domain 2"/>
    <property type="match status" value="1"/>
</dbReference>
<dbReference type="eggNOG" id="arCOG03722">
    <property type="taxonomic scope" value="Archaea"/>
</dbReference>
<reference evidence="1 2" key="1">
    <citation type="journal article" date="2013" name="Genome Announc.">
        <title>Complete Genomic Sequence of 'Thermofilum adornatus' Strain 1910bT, a Hyperthermophilic Anaerobic Organotrophic Crenarchaeon.</title>
        <authorList>
            <person name="Dominova I.N."/>
            <person name="Kublanov I.V."/>
            <person name="Podosokorskaya O.A."/>
            <person name="Derbikova K.S."/>
            <person name="Patrushev M.V."/>
            <person name="Toshchakov S.V."/>
        </authorList>
    </citation>
    <scope>NUCLEOTIDE SEQUENCE [LARGE SCALE GENOMIC DNA]</scope>
    <source>
        <strain evidence="2">1910b</strain>
    </source>
</reference>
<dbReference type="PATRIC" id="fig|1365176.7.peg.1605"/>
<gene>
    <name evidence="1" type="ORF">N186_08125</name>
</gene>
<evidence type="ECO:0008006" key="3">
    <source>
        <dbReference type="Google" id="ProtNLM"/>
    </source>
</evidence>
<dbReference type="HOGENOM" id="CLU_115256_4_0_2"/>
<dbReference type="PANTHER" id="PTHR34237">
    <property type="entry name" value="PAREP8-RELATED"/>
    <property type="match status" value="1"/>
</dbReference>
<proteinExistence type="predicted"/>